<feature type="transmembrane region" description="Helical" evidence="8">
    <location>
        <begin position="68"/>
        <end position="88"/>
    </location>
</feature>
<organism evidence="9 10">
    <name type="scientific">Wandonia haliotis</name>
    <dbReference type="NCBI Taxonomy" id="574963"/>
    <lineage>
        <taxon>Bacteria</taxon>
        <taxon>Pseudomonadati</taxon>
        <taxon>Bacteroidota</taxon>
        <taxon>Flavobacteriia</taxon>
        <taxon>Flavobacteriales</taxon>
        <taxon>Crocinitomicaceae</taxon>
        <taxon>Wandonia</taxon>
    </lineage>
</organism>
<evidence type="ECO:0000256" key="7">
    <source>
        <dbReference type="ARBA" id="ARBA00023136"/>
    </source>
</evidence>
<dbReference type="PANTHER" id="PTHR30269">
    <property type="entry name" value="TRANSMEMBRANE PROTEIN YFCA"/>
    <property type="match status" value="1"/>
</dbReference>
<sequence>MEWITVILISFSASLLTFFSGFGLGTILTPVFIILFKDIPLAIGATAIVHITNTIFKFGLMRNAINWRVGWSFALTAFLGSISGAFLLQQISNVVLFSTPFLHIEIKWLNLILGMTLLFFTLLELFDSQLLKKNPPGPVTGGIITGIMAGLTGHQGALRSAFLQKYGFAKETFIATGIFIALITDAGRIPVYLSRIERSTISKHSLIITLAMLAAIAGALLGKRLLKKITLSWLNQMVSYTILIFSVCLILGWL</sequence>
<evidence type="ECO:0000313" key="9">
    <source>
        <dbReference type="EMBL" id="GAA0875571.1"/>
    </source>
</evidence>
<gene>
    <name evidence="9" type="ORF">GCM10009118_19800</name>
</gene>
<comment type="subcellular location">
    <subcellularLocation>
        <location evidence="1 8">Cell membrane</location>
        <topology evidence="1 8">Multi-pass membrane protein</topology>
    </subcellularLocation>
</comment>
<accession>A0ABN1MQT4</accession>
<evidence type="ECO:0000256" key="8">
    <source>
        <dbReference type="RuleBase" id="RU363041"/>
    </source>
</evidence>
<evidence type="ECO:0000256" key="5">
    <source>
        <dbReference type="ARBA" id="ARBA00022692"/>
    </source>
</evidence>
<feature type="transmembrane region" description="Helical" evidence="8">
    <location>
        <begin position="173"/>
        <end position="193"/>
    </location>
</feature>
<dbReference type="EMBL" id="BAAAFH010000011">
    <property type="protein sequence ID" value="GAA0875571.1"/>
    <property type="molecule type" value="Genomic_DNA"/>
</dbReference>
<keyword evidence="4 8" id="KW-1003">Cell membrane</keyword>
<feature type="transmembrane region" description="Helical" evidence="8">
    <location>
        <begin position="108"/>
        <end position="126"/>
    </location>
</feature>
<feature type="transmembrane region" description="Helical" evidence="8">
    <location>
        <begin position="205"/>
        <end position="221"/>
    </location>
</feature>
<dbReference type="PANTHER" id="PTHR30269:SF37">
    <property type="entry name" value="MEMBRANE TRANSPORTER PROTEIN"/>
    <property type="match status" value="1"/>
</dbReference>
<dbReference type="RefSeq" id="WP_343787195.1">
    <property type="nucleotide sequence ID" value="NZ_BAAAFH010000011.1"/>
</dbReference>
<keyword evidence="3" id="KW-0813">Transport</keyword>
<dbReference type="InterPro" id="IPR052017">
    <property type="entry name" value="TSUP"/>
</dbReference>
<evidence type="ECO:0000256" key="2">
    <source>
        <dbReference type="ARBA" id="ARBA00009142"/>
    </source>
</evidence>
<protein>
    <recommendedName>
        <fullName evidence="8">Probable membrane transporter protein</fullName>
    </recommendedName>
</protein>
<evidence type="ECO:0000256" key="1">
    <source>
        <dbReference type="ARBA" id="ARBA00004651"/>
    </source>
</evidence>
<keyword evidence="7 8" id="KW-0472">Membrane</keyword>
<evidence type="ECO:0000256" key="6">
    <source>
        <dbReference type="ARBA" id="ARBA00022989"/>
    </source>
</evidence>
<feature type="transmembrane region" description="Helical" evidence="8">
    <location>
        <begin position="39"/>
        <end position="56"/>
    </location>
</feature>
<reference evidence="9 10" key="1">
    <citation type="journal article" date="2019" name="Int. J. Syst. Evol. Microbiol.">
        <title>The Global Catalogue of Microorganisms (GCM) 10K type strain sequencing project: providing services to taxonomists for standard genome sequencing and annotation.</title>
        <authorList>
            <consortium name="The Broad Institute Genomics Platform"/>
            <consortium name="The Broad Institute Genome Sequencing Center for Infectious Disease"/>
            <person name="Wu L."/>
            <person name="Ma J."/>
        </authorList>
    </citation>
    <scope>NUCLEOTIDE SEQUENCE [LARGE SCALE GENOMIC DNA]</scope>
    <source>
        <strain evidence="9 10">JCM 16083</strain>
    </source>
</reference>
<proteinExistence type="inferred from homology"/>
<keyword evidence="10" id="KW-1185">Reference proteome</keyword>
<name>A0ABN1MQT4_9FLAO</name>
<dbReference type="Proteomes" id="UP001501126">
    <property type="component" value="Unassembled WGS sequence"/>
</dbReference>
<evidence type="ECO:0000313" key="10">
    <source>
        <dbReference type="Proteomes" id="UP001501126"/>
    </source>
</evidence>
<comment type="similarity">
    <text evidence="2 8">Belongs to the 4-toluene sulfonate uptake permease (TSUP) (TC 2.A.102) family.</text>
</comment>
<evidence type="ECO:0000256" key="3">
    <source>
        <dbReference type="ARBA" id="ARBA00022448"/>
    </source>
</evidence>
<feature type="transmembrane region" description="Helical" evidence="8">
    <location>
        <begin position="233"/>
        <end position="253"/>
    </location>
</feature>
<dbReference type="Pfam" id="PF01925">
    <property type="entry name" value="TauE"/>
    <property type="match status" value="1"/>
</dbReference>
<evidence type="ECO:0000256" key="4">
    <source>
        <dbReference type="ARBA" id="ARBA00022475"/>
    </source>
</evidence>
<feature type="transmembrane region" description="Helical" evidence="8">
    <location>
        <begin position="7"/>
        <end position="33"/>
    </location>
</feature>
<keyword evidence="6 8" id="KW-1133">Transmembrane helix</keyword>
<dbReference type="InterPro" id="IPR002781">
    <property type="entry name" value="TM_pro_TauE-like"/>
</dbReference>
<keyword evidence="5 8" id="KW-0812">Transmembrane</keyword>
<comment type="caution">
    <text evidence="9">The sequence shown here is derived from an EMBL/GenBank/DDBJ whole genome shotgun (WGS) entry which is preliminary data.</text>
</comment>